<comment type="subcellular location">
    <subcellularLocation>
        <location evidence="1">Secreted</location>
    </subcellularLocation>
</comment>
<feature type="chain" id="PRO_5043584051" description="Fibroin light chain" evidence="2">
    <location>
        <begin position="17"/>
        <end position="270"/>
    </location>
</feature>
<evidence type="ECO:0000256" key="1">
    <source>
        <dbReference type="PIRNR" id="PIRNR005765"/>
    </source>
</evidence>
<evidence type="ECO:0000313" key="3">
    <source>
        <dbReference type="EMBL" id="CAK1542718.1"/>
    </source>
</evidence>
<evidence type="ECO:0000256" key="2">
    <source>
        <dbReference type="SAM" id="SignalP"/>
    </source>
</evidence>
<comment type="function">
    <text evidence="1">It is likely that the major role of L-chain is to prevent the retention of H-chain in ER by forming the disulfide linkage.</text>
</comment>
<dbReference type="Pfam" id="PF05849">
    <property type="entry name" value="L-fibroin"/>
    <property type="match status" value="1"/>
</dbReference>
<dbReference type="AlphaFoldDB" id="A0AAV1J3B3"/>
<organism evidence="3 4">
    <name type="scientific">Leptosia nina</name>
    <dbReference type="NCBI Taxonomy" id="320188"/>
    <lineage>
        <taxon>Eukaryota</taxon>
        <taxon>Metazoa</taxon>
        <taxon>Ecdysozoa</taxon>
        <taxon>Arthropoda</taxon>
        <taxon>Hexapoda</taxon>
        <taxon>Insecta</taxon>
        <taxon>Pterygota</taxon>
        <taxon>Neoptera</taxon>
        <taxon>Endopterygota</taxon>
        <taxon>Lepidoptera</taxon>
        <taxon>Glossata</taxon>
        <taxon>Ditrysia</taxon>
        <taxon>Papilionoidea</taxon>
        <taxon>Pieridae</taxon>
        <taxon>Pierinae</taxon>
        <taxon>Leptosia</taxon>
    </lineage>
</organism>
<keyword evidence="1" id="KW-0737">Silk protein</keyword>
<reference evidence="3 4" key="1">
    <citation type="submission" date="2023-11" db="EMBL/GenBank/DDBJ databases">
        <authorList>
            <person name="Okamura Y."/>
        </authorList>
    </citation>
    <scope>NUCLEOTIDE SEQUENCE [LARGE SCALE GENOMIC DNA]</scope>
</reference>
<sequence>MLPFVLVLLAAQSAFGAPSTASVSFYNVNEIPSVPDNGGLVNSFLISGPLDYIDGGDISLYAQMAIQILSDKANSADPVSKASAVIEAIAALGEISHGIPGDSCEAAALSNAFAYSVGSGNNGGLRQAIANYVSHLSSNIDAISQLIVNPNAVRYSAGPRGNCLGGGRSYSFDDTWDAIINSASAGRAALLNEEYCVAKRMYNSFNVKSNTFGAALTASNIPQITQLAQYTVQPLAQFLRTVASGANPLREAAAAKAALAQGISKIQLNP</sequence>
<protein>
    <recommendedName>
        <fullName evidence="1">Fibroin light chain</fullName>
        <shortName evidence="1">Fib-L</shortName>
    </recommendedName>
    <alternativeName>
        <fullName evidence="1">L-fibroin</fullName>
    </alternativeName>
</protein>
<dbReference type="InterPro" id="IPR008660">
    <property type="entry name" value="L-fibroin"/>
</dbReference>
<dbReference type="EMBL" id="CAVLEF010000003">
    <property type="protein sequence ID" value="CAK1542718.1"/>
    <property type="molecule type" value="Genomic_DNA"/>
</dbReference>
<dbReference type="GO" id="GO:0005576">
    <property type="term" value="C:extracellular region"/>
    <property type="evidence" value="ECO:0007669"/>
    <property type="project" value="UniProtKB-SubCell"/>
</dbReference>
<comment type="subunit">
    <text evidence="1">Silk fibroin elementary unit consists in a disulfide-linked heavy and light chain and a p25 glycoprotein in molar ratios of 6:6:1. This results in a complex of approximately 2.3 MDa.</text>
</comment>
<keyword evidence="1" id="KW-0964">Secreted</keyword>
<dbReference type="Proteomes" id="UP001497472">
    <property type="component" value="Unassembled WGS sequence"/>
</dbReference>
<keyword evidence="4" id="KW-1185">Reference proteome</keyword>
<keyword evidence="2" id="KW-0732">Signal</keyword>
<comment type="caution">
    <text evidence="3">The sequence shown here is derived from an EMBL/GenBank/DDBJ whole genome shotgun (WGS) entry which is preliminary data.</text>
</comment>
<name>A0AAV1J3B3_9NEOP</name>
<accession>A0AAV1J3B3</accession>
<feature type="signal peptide" evidence="2">
    <location>
        <begin position="1"/>
        <end position="16"/>
    </location>
</feature>
<dbReference type="PIRSF" id="PIRSF005765">
    <property type="entry name" value="L-fibroin"/>
    <property type="match status" value="1"/>
</dbReference>
<proteinExistence type="predicted"/>
<gene>
    <name evidence="3" type="ORF">LNINA_LOCUS2580</name>
</gene>
<evidence type="ECO:0000313" key="4">
    <source>
        <dbReference type="Proteomes" id="UP001497472"/>
    </source>
</evidence>